<dbReference type="GO" id="GO:0004324">
    <property type="term" value="F:ferredoxin-NADP+ reductase activity"/>
    <property type="evidence" value="ECO:0007669"/>
    <property type="project" value="UniProtKB-EC"/>
</dbReference>
<dbReference type="Gene3D" id="3.50.50.60">
    <property type="entry name" value="FAD/NAD(P)-binding domain"/>
    <property type="match status" value="1"/>
</dbReference>
<keyword evidence="1 3" id="KW-0560">Oxidoreductase</keyword>
<organism evidence="3 4">
    <name type="scientific">Mycolicibacterium vanbaalenii</name>
    <name type="common">Mycobacterium vanbaalenii</name>
    <dbReference type="NCBI Taxonomy" id="110539"/>
    <lineage>
        <taxon>Bacteria</taxon>
        <taxon>Bacillati</taxon>
        <taxon>Actinomycetota</taxon>
        <taxon>Actinomycetes</taxon>
        <taxon>Mycobacteriales</taxon>
        <taxon>Mycobacteriaceae</taxon>
        <taxon>Mycolicibacterium</taxon>
    </lineage>
</organism>
<evidence type="ECO:0000256" key="2">
    <source>
        <dbReference type="SAM" id="MobiDB-lite"/>
    </source>
</evidence>
<dbReference type="PRINTS" id="PR00368">
    <property type="entry name" value="FADPNR"/>
</dbReference>
<dbReference type="EC" id="1.18.1.2" evidence="3"/>
<gene>
    <name evidence="3" type="ORF">AELLOGFF_00044</name>
</gene>
<dbReference type="Pfam" id="PF13738">
    <property type="entry name" value="Pyr_redox_3"/>
    <property type="match status" value="1"/>
</dbReference>
<sequence>MSDLPVVVIGAGPQGLAAAAHLLERGLQPVVLESGTGPGAAVAQWSHVRTFSPWPELVDAAATRLLARHGWVAPSTGYPTGGEWISGYLTPLADALGDHVRYRTRVTGVSRQGHDRVLTKDRDEAPFVVHVVDHHGHESTLSARAVVDASGTWSQPNPAGADGLPALGEAAAASAGVVTHTPPAPENSAARAGQHVIVVGSGHSAMTAVIELAEVARQHPATRVTWVLRRGSIGDTFGGGESDALPQRGALGTRVHAAVNAGLVQMVTGFRTERIAVESGRATLIAEDGRTLSAADQVIVLTGFRPDLSFLSELRLELDPVLQAPLKLAPEIDPNLHSCGSVPPHGAAELAHPEEPGLFLVGMKSYGRAPTFLALTGYEQVRSVAAELSGDHDSAGRVELVLPETGVCTGAGLPDAPAEAHQGGCGGPTQADVSPLSSELDPIDA</sequence>
<dbReference type="GO" id="GO:0050660">
    <property type="term" value="F:flavin adenine dinucleotide binding"/>
    <property type="evidence" value="ECO:0007669"/>
    <property type="project" value="TreeGrafter"/>
</dbReference>
<dbReference type="SUPFAM" id="SSF51905">
    <property type="entry name" value="FAD/NAD(P)-binding domain"/>
    <property type="match status" value="1"/>
</dbReference>
<dbReference type="GO" id="GO:0004497">
    <property type="term" value="F:monooxygenase activity"/>
    <property type="evidence" value="ECO:0007669"/>
    <property type="project" value="TreeGrafter"/>
</dbReference>
<dbReference type="RefSeq" id="WP_159228415.1">
    <property type="nucleotide sequence ID" value="NZ_CACSIP010000001.1"/>
</dbReference>
<evidence type="ECO:0000313" key="4">
    <source>
        <dbReference type="Proteomes" id="UP000430146"/>
    </source>
</evidence>
<feature type="region of interest" description="Disordered" evidence="2">
    <location>
        <begin position="414"/>
        <end position="445"/>
    </location>
</feature>
<dbReference type="InterPro" id="IPR050982">
    <property type="entry name" value="Auxin_biosynth/cation_transpt"/>
</dbReference>
<evidence type="ECO:0000313" key="3">
    <source>
        <dbReference type="EMBL" id="CAA0078521.1"/>
    </source>
</evidence>
<dbReference type="OrthoDB" id="7279140at2"/>
<dbReference type="InterPro" id="IPR036188">
    <property type="entry name" value="FAD/NAD-bd_sf"/>
</dbReference>
<name>A0A5S9MRN8_MYCVN</name>
<dbReference type="PANTHER" id="PTHR43539">
    <property type="entry name" value="FLAVIN-BINDING MONOOXYGENASE-LIKE PROTEIN (AFU_ORTHOLOGUE AFUA_4G09220)"/>
    <property type="match status" value="1"/>
</dbReference>
<protein>
    <submittedName>
        <fullName evidence="3">Ferredoxin--NADP reductase</fullName>
        <ecNumber evidence="3">1.18.1.2</ecNumber>
    </submittedName>
</protein>
<evidence type="ECO:0000256" key="1">
    <source>
        <dbReference type="ARBA" id="ARBA00023002"/>
    </source>
</evidence>
<reference evidence="3 4" key="1">
    <citation type="submission" date="2019-11" db="EMBL/GenBank/DDBJ databases">
        <authorList>
            <person name="Holert J."/>
        </authorList>
    </citation>
    <scope>NUCLEOTIDE SEQUENCE [LARGE SCALE GENOMIC DNA]</scope>
    <source>
        <strain evidence="3">BC8_1</strain>
    </source>
</reference>
<dbReference type="EMBL" id="CACSIP010000001">
    <property type="protein sequence ID" value="CAA0078521.1"/>
    <property type="molecule type" value="Genomic_DNA"/>
</dbReference>
<dbReference type="AlphaFoldDB" id="A0A5S9MRN8"/>
<proteinExistence type="predicted"/>
<dbReference type="Proteomes" id="UP000430146">
    <property type="component" value="Unassembled WGS sequence"/>
</dbReference>
<dbReference type="PRINTS" id="PR00411">
    <property type="entry name" value="PNDRDTASEI"/>
</dbReference>
<dbReference type="PANTHER" id="PTHR43539:SF78">
    <property type="entry name" value="FLAVIN-CONTAINING MONOOXYGENASE"/>
    <property type="match status" value="1"/>
</dbReference>
<accession>A0A5S9MRN8</accession>
<keyword evidence="4" id="KW-1185">Reference proteome</keyword>